<organism evidence="1 2">
    <name type="scientific">Passalora fulva</name>
    <name type="common">Tomato leaf mold</name>
    <name type="synonym">Cladosporium fulvum</name>
    <dbReference type="NCBI Taxonomy" id="5499"/>
    <lineage>
        <taxon>Eukaryota</taxon>
        <taxon>Fungi</taxon>
        <taxon>Dikarya</taxon>
        <taxon>Ascomycota</taxon>
        <taxon>Pezizomycotina</taxon>
        <taxon>Dothideomycetes</taxon>
        <taxon>Dothideomycetidae</taxon>
        <taxon>Mycosphaerellales</taxon>
        <taxon>Mycosphaerellaceae</taxon>
        <taxon>Fulvia</taxon>
    </lineage>
</organism>
<protein>
    <submittedName>
        <fullName evidence="1">Uncharacterized protein</fullName>
    </submittedName>
</protein>
<evidence type="ECO:0000313" key="1">
    <source>
        <dbReference type="EMBL" id="UJO12998.1"/>
    </source>
</evidence>
<reference evidence="1" key="2">
    <citation type="journal article" date="2022" name="Microb. Genom.">
        <title>A chromosome-scale genome assembly of the tomato pathogen Cladosporium fulvum reveals a compartmentalized genome architecture and the presence of a dispensable chromosome.</title>
        <authorList>
            <person name="Zaccaron A.Z."/>
            <person name="Chen L.H."/>
            <person name="Samaras A."/>
            <person name="Stergiopoulos I."/>
        </authorList>
    </citation>
    <scope>NUCLEOTIDE SEQUENCE</scope>
    <source>
        <strain evidence="1">Race5_Kim</strain>
    </source>
</reference>
<dbReference type="EMBL" id="CP090163">
    <property type="protein sequence ID" value="UJO12998.1"/>
    <property type="molecule type" value="Genomic_DNA"/>
</dbReference>
<reference evidence="1" key="1">
    <citation type="submission" date="2021-12" db="EMBL/GenBank/DDBJ databases">
        <authorList>
            <person name="Zaccaron A."/>
            <person name="Stergiopoulos I."/>
        </authorList>
    </citation>
    <scope>NUCLEOTIDE SEQUENCE</scope>
    <source>
        <strain evidence="1">Race5_Kim</strain>
    </source>
</reference>
<dbReference type="Proteomes" id="UP000756132">
    <property type="component" value="Chromosome 1"/>
</dbReference>
<gene>
    <name evidence="1" type="ORF">CLAFUR5_02310</name>
</gene>
<accession>A0A9Q8LA66</accession>
<keyword evidence="2" id="KW-1185">Reference proteome</keyword>
<dbReference type="RefSeq" id="XP_047757364.1">
    <property type="nucleotide sequence ID" value="XM_047901458.1"/>
</dbReference>
<evidence type="ECO:0000313" key="2">
    <source>
        <dbReference type="Proteomes" id="UP000756132"/>
    </source>
</evidence>
<dbReference type="KEGG" id="ffu:CLAFUR5_02310"/>
<sequence>MLLAGSRYGSSEEGSLWSYYYGRPRTLPVLHGVDMTLGSGKSVNDVHGRKIKEDFTMLAGFYQNYKTRESATHIAERGEVPLEKFKESISTWAEGVL</sequence>
<proteinExistence type="predicted"/>
<dbReference type="AlphaFoldDB" id="A0A9Q8LA66"/>
<dbReference type="OrthoDB" id="3587182at2759"/>
<dbReference type="GeneID" id="71982188"/>
<name>A0A9Q8LA66_PASFU</name>